<feature type="domain" description="Cytochrome c" evidence="6">
    <location>
        <begin position="57"/>
        <end position="156"/>
    </location>
</feature>
<reference evidence="7 8" key="1">
    <citation type="submission" date="2016-10" db="EMBL/GenBank/DDBJ databases">
        <authorList>
            <person name="de Groot N.N."/>
        </authorList>
    </citation>
    <scope>NUCLEOTIDE SEQUENCE [LARGE SCALE GENOMIC DNA]</scope>
    <source>
        <strain evidence="7 8">DSM 25186</strain>
    </source>
</reference>
<dbReference type="GO" id="GO:0020037">
    <property type="term" value="F:heme binding"/>
    <property type="evidence" value="ECO:0007669"/>
    <property type="project" value="InterPro"/>
</dbReference>
<sequence length="294" mass="31757">MAIRTSTVLRWGLILVGGLLGVILIVAISVYVIAQNKLKHRYEIADVATPALPRDAASLAHGKHISVIRGCQECHGTDLGGNVMIDDPALGRLLAPNITKGAGGIVQQYTPADWVRTLRHGVSKDGRPLILMPSEEFTELGAHDLTSLIAYLESVPPVNRKLPDTDLGPVGYALVAFNKLPVPAAIIDHKAPIPPDPVTQVSAEFGKYLAISCSGCHKPDFKGGDPTIPGSPQTADLTSTGNLGTWTEAQFIQTLRTGKTPEGRELANEYMPWKMVANYNDDELKSLYLYFRSL</sequence>
<evidence type="ECO:0000259" key="6">
    <source>
        <dbReference type="PROSITE" id="PS51007"/>
    </source>
</evidence>
<name>A0A1G9GU23_9BACT</name>
<evidence type="ECO:0000313" key="8">
    <source>
        <dbReference type="Proteomes" id="UP000198510"/>
    </source>
</evidence>
<dbReference type="Proteomes" id="UP000198510">
    <property type="component" value="Unassembled WGS sequence"/>
</dbReference>
<accession>A0A1G9GU23</accession>
<dbReference type="STRING" id="1075417.SAMN05421823_104218"/>
<dbReference type="RefSeq" id="WP_089682139.1">
    <property type="nucleotide sequence ID" value="NZ_FNFO01000004.1"/>
</dbReference>
<evidence type="ECO:0000256" key="4">
    <source>
        <dbReference type="PROSITE-ProRule" id="PRU00433"/>
    </source>
</evidence>
<dbReference type="OrthoDB" id="9809720at2"/>
<evidence type="ECO:0000313" key="7">
    <source>
        <dbReference type="EMBL" id="SDL04167.1"/>
    </source>
</evidence>
<keyword evidence="5" id="KW-0472">Membrane</keyword>
<dbReference type="PANTHER" id="PTHR35008:SF8">
    <property type="entry name" value="ALCOHOL DEHYDROGENASE CYTOCHROME C SUBUNIT"/>
    <property type="match status" value="1"/>
</dbReference>
<evidence type="ECO:0000256" key="5">
    <source>
        <dbReference type="SAM" id="Phobius"/>
    </source>
</evidence>
<keyword evidence="5" id="KW-0812">Transmembrane</keyword>
<keyword evidence="8" id="KW-1185">Reference proteome</keyword>
<evidence type="ECO:0000256" key="1">
    <source>
        <dbReference type="ARBA" id="ARBA00022617"/>
    </source>
</evidence>
<dbReference type="AlphaFoldDB" id="A0A1G9GU23"/>
<dbReference type="GO" id="GO:0009055">
    <property type="term" value="F:electron transfer activity"/>
    <property type="evidence" value="ECO:0007669"/>
    <property type="project" value="InterPro"/>
</dbReference>
<evidence type="ECO:0000256" key="3">
    <source>
        <dbReference type="ARBA" id="ARBA00023004"/>
    </source>
</evidence>
<feature type="domain" description="Cytochrome c" evidence="6">
    <location>
        <begin position="201"/>
        <end position="294"/>
    </location>
</feature>
<evidence type="ECO:0000256" key="2">
    <source>
        <dbReference type="ARBA" id="ARBA00022723"/>
    </source>
</evidence>
<keyword evidence="2 4" id="KW-0479">Metal-binding</keyword>
<keyword evidence="1 4" id="KW-0349">Heme</keyword>
<organism evidence="7 8">
    <name type="scientific">Catalinimonas alkaloidigena</name>
    <dbReference type="NCBI Taxonomy" id="1075417"/>
    <lineage>
        <taxon>Bacteria</taxon>
        <taxon>Pseudomonadati</taxon>
        <taxon>Bacteroidota</taxon>
        <taxon>Cytophagia</taxon>
        <taxon>Cytophagales</taxon>
        <taxon>Catalimonadaceae</taxon>
        <taxon>Catalinimonas</taxon>
    </lineage>
</organism>
<dbReference type="PROSITE" id="PS51007">
    <property type="entry name" value="CYTC"/>
    <property type="match status" value="2"/>
</dbReference>
<dbReference type="SUPFAM" id="SSF46626">
    <property type="entry name" value="Cytochrome c"/>
    <property type="match status" value="2"/>
</dbReference>
<proteinExistence type="predicted"/>
<dbReference type="Gene3D" id="1.10.760.10">
    <property type="entry name" value="Cytochrome c-like domain"/>
    <property type="match status" value="2"/>
</dbReference>
<protein>
    <recommendedName>
        <fullName evidence="6">Cytochrome c domain-containing protein</fullName>
    </recommendedName>
</protein>
<dbReference type="GO" id="GO:0046872">
    <property type="term" value="F:metal ion binding"/>
    <property type="evidence" value="ECO:0007669"/>
    <property type="project" value="UniProtKB-KW"/>
</dbReference>
<keyword evidence="5" id="KW-1133">Transmembrane helix</keyword>
<gene>
    <name evidence="7" type="ORF">SAMN05421823_104218</name>
</gene>
<keyword evidence="3 4" id="KW-0408">Iron</keyword>
<dbReference type="Pfam" id="PF00034">
    <property type="entry name" value="Cytochrom_C"/>
    <property type="match status" value="1"/>
</dbReference>
<dbReference type="InterPro" id="IPR051459">
    <property type="entry name" value="Cytochrome_c-type_DH"/>
</dbReference>
<dbReference type="InterPro" id="IPR036909">
    <property type="entry name" value="Cyt_c-like_dom_sf"/>
</dbReference>
<dbReference type="PANTHER" id="PTHR35008">
    <property type="entry name" value="BLL4482 PROTEIN-RELATED"/>
    <property type="match status" value="1"/>
</dbReference>
<feature type="transmembrane region" description="Helical" evidence="5">
    <location>
        <begin position="12"/>
        <end position="34"/>
    </location>
</feature>
<dbReference type="InterPro" id="IPR009056">
    <property type="entry name" value="Cyt_c-like_dom"/>
</dbReference>
<dbReference type="EMBL" id="FNFO01000004">
    <property type="protein sequence ID" value="SDL04167.1"/>
    <property type="molecule type" value="Genomic_DNA"/>
</dbReference>